<proteinExistence type="predicted"/>
<evidence type="ECO:0000256" key="1">
    <source>
        <dbReference type="ARBA" id="ARBA00022729"/>
    </source>
</evidence>
<reference evidence="3 4" key="1">
    <citation type="submission" date="2023-06" db="EMBL/GenBank/DDBJ databases">
        <title>Cellulomonas sp. MW4 Whole genome sequence.</title>
        <authorList>
            <person name="Park S."/>
        </authorList>
    </citation>
    <scope>NUCLEOTIDE SEQUENCE [LARGE SCALE GENOMIC DNA]</scope>
    <source>
        <strain evidence="3 4">MW4</strain>
    </source>
</reference>
<dbReference type="InterPro" id="IPR008969">
    <property type="entry name" value="CarboxyPept-like_regulatory"/>
</dbReference>
<evidence type="ECO:0000256" key="2">
    <source>
        <dbReference type="SAM" id="SignalP"/>
    </source>
</evidence>
<name>A0ABT7SLY6_9CELL</name>
<feature type="chain" id="PRO_5045331212" evidence="2">
    <location>
        <begin position="23"/>
        <end position="631"/>
    </location>
</feature>
<gene>
    <name evidence="3" type="ORF">QRT04_16680</name>
</gene>
<evidence type="ECO:0000313" key="3">
    <source>
        <dbReference type="EMBL" id="MDM7856577.1"/>
    </source>
</evidence>
<dbReference type="EMBL" id="JAUCGQ010000004">
    <property type="protein sequence ID" value="MDM7856577.1"/>
    <property type="molecule type" value="Genomic_DNA"/>
</dbReference>
<accession>A0ABT7SLY6</accession>
<dbReference type="PANTHER" id="PTHR23303:SF14">
    <property type="entry name" value="BOS COMPLEX SUBUNIT NOMO1-RELATED"/>
    <property type="match status" value="1"/>
</dbReference>
<dbReference type="InterPro" id="IPR051417">
    <property type="entry name" value="SDr/BOS_complex"/>
</dbReference>
<evidence type="ECO:0000313" key="4">
    <source>
        <dbReference type="Proteomes" id="UP001529338"/>
    </source>
</evidence>
<keyword evidence="4" id="KW-1185">Reference proteome</keyword>
<dbReference type="Gene3D" id="2.60.40.1120">
    <property type="entry name" value="Carboxypeptidase-like, regulatory domain"/>
    <property type="match status" value="3"/>
</dbReference>
<dbReference type="SUPFAM" id="SSF49452">
    <property type="entry name" value="Starch-binding domain-like"/>
    <property type="match status" value="3"/>
</dbReference>
<dbReference type="PANTHER" id="PTHR23303">
    <property type="entry name" value="CARBOXYPEPTIDASE REGULATORY REGION-CONTAINING"/>
    <property type="match status" value="1"/>
</dbReference>
<dbReference type="Pfam" id="PF13620">
    <property type="entry name" value="CarboxypepD_reg"/>
    <property type="match status" value="2"/>
</dbReference>
<keyword evidence="1 2" id="KW-0732">Signal</keyword>
<dbReference type="RefSeq" id="WP_289456827.1">
    <property type="nucleotide sequence ID" value="NZ_JAUCGQ010000004.1"/>
</dbReference>
<comment type="caution">
    <text evidence="3">The sequence shown here is derived from an EMBL/GenBank/DDBJ whole genome shotgun (WGS) entry which is preliminary data.</text>
</comment>
<organism evidence="3 4">
    <name type="scientific">Cellulomonas alba</name>
    <dbReference type="NCBI Taxonomy" id="3053467"/>
    <lineage>
        <taxon>Bacteria</taxon>
        <taxon>Bacillati</taxon>
        <taxon>Actinomycetota</taxon>
        <taxon>Actinomycetes</taxon>
        <taxon>Micrococcales</taxon>
        <taxon>Cellulomonadaceae</taxon>
        <taxon>Cellulomonas</taxon>
    </lineage>
</organism>
<sequence length="631" mass="65124">MTTAVVALAVLGATLAATPAAAEDATHVVAITLTTEHGTPLPRQPVDLQVKYGGATWSATSDQNGVVSFPGLAAGDYLMVLAPAPASVPYIYRTITVADTDVSLTVAEPGVSLVTGTVVDAATGNPMRASVDLSSDAGSSDVISAESDGNFVAPVATGSYYVTYTAYDNGYERGYYDDVISGGRATRLDLTTHDSTGLQLRMHRPGTLAGKVTLAGTPKASAVVVVPGVNSVFTSSTGTWSVTSASVGTYRPYVEGVDGATFTTYYGNTVRRPDARSVTLQLDHAAAGVDIAIVAQATIKGSVLTASGKPAKYIDVEGFNTTRAGHATAKTDGHGRYVLRGLATGPVAVAAYAQGASSPVRTVGAVQGATVNAPTLKTSDDARLAVTIRTVGSSPTKQDVSLFDAHHAILGTFRPDSTGKISLWSLAAGTYYLTIDGSNVQKKLTLKAHQHLNLGTLTRGRLVTVSGTVKTAAGKPAVGALVLVMDARKTVYKRTRTDAHGHYSVKAAVSGSYRVTVDPTSVTVDAYGTVALKVTAGHAAKANVRLTRPGTVTGRVLNAQGKPAVGVHVLTLSGRDVRTNASGVFTITGLHAGTTYLFETDRDYVGGYRNASEVVTVHAGRTTTVATIRIP</sequence>
<feature type="signal peptide" evidence="2">
    <location>
        <begin position="1"/>
        <end position="22"/>
    </location>
</feature>
<dbReference type="Proteomes" id="UP001529338">
    <property type="component" value="Unassembled WGS sequence"/>
</dbReference>
<dbReference type="SUPFAM" id="SSF49464">
    <property type="entry name" value="Carboxypeptidase regulatory domain-like"/>
    <property type="match status" value="1"/>
</dbReference>
<protein>
    <submittedName>
        <fullName evidence="3">Carboxypeptidase-like regulatory domain-containing protein</fullName>
    </submittedName>
</protein>
<dbReference type="SUPFAM" id="SSF49478">
    <property type="entry name" value="Cna protein B-type domain"/>
    <property type="match status" value="1"/>
</dbReference>
<dbReference type="InterPro" id="IPR013784">
    <property type="entry name" value="Carb-bd-like_fold"/>
</dbReference>